<accession>A0ABW7HY90</accession>
<dbReference type="Proteomes" id="UP001607069">
    <property type="component" value="Unassembled WGS sequence"/>
</dbReference>
<name>A0ABW7HY90_9ACTN</name>
<evidence type="ECO:0000313" key="1">
    <source>
        <dbReference type="EMBL" id="MFH0250886.1"/>
    </source>
</evidence>
<dbReference type="EMBL" id="JBIHMK010000102">
    <property type="protein sequence ID" value="MFH0250886.1"/>
    <property type="molecule type" value="Genomic_DNA"/>
</dbReference>
<gene>
    <name evidence="1" type="ORF">ACG5V6_22060</name>
</gene>
<proteinExistence type="predicted"/>
<sequence>MSGAGGALARLVRGRTRTEHLTDGEREVLAAAERELDGDAYAVLLAVAGGEHRRLPDLMAALSDGQRRSCVPHLKAWRTRLREEWGYQARPRRRALVIAGAGCHTGAAAAAQWLGHTDLSLVEPADTPCLLAVLGDRSAHWQGDVAHRVAGRRQADSEWGWGHYALVEALVLRSGCAVPTGGAFVQEWVRNRSWPSRFQHRSGAPDGAPRSLLERLRADPFLDVLAPLMFEVEGVGALLTEGTDSWPQALAALAAEGRLERSALLDGCLSRLLRGGRPAELRGFLSVLNGLAPTDDEYAARATTLLRLLPDAPSTVAAHAQERLAALDADGRLDDERLVQASRAVLFRTEKKLVRAQLSWLDAAARRDRGRAGAVVLAAADALGHEDTVLQERALNLIARHLKHAGDAARPELARAAEALSPALRPRAAELLGVELPDDGAAGGPWEDVLPPVPEPVPVAPPLATAAEVAEEVGAVMAAVRAAEFRPATTPGVDAAAFERALDGLVRHAHRDRDGLVRALEPVIRDHPWNGRHAWWGDPGPGHLHYVAAVLCGEESPLPPSVSGAHAVPHPRGRDFTPFGEVLGARLLEAAWRVLNDPPPFLLAAPTTADGRIDPAELVARLAEYERTGAVPGPCDLDQALLRLDVSAAGPDALAAAGRLEDEAGRRVRVWLEAGGPSLPEPVRDARPTHRIHGYGSPVVRVRLSSAAAALPCPLGTAFQRLLGVYVADGKRDETSWNPGSRLWPSVLPVHRELVALHLQPTFAATGDEELRGGAALMPALAEAGGAAGPAVHLGLAHTLGARHPEDRTAAVDALLVLAARGDLEAARLGRDVAETVAAGTVKPNRLLESLREAVRAGAPATVFAVLAAALPGMLAAPEPVRGLPDLLALAAECAGTCGARGPVGGVAQAAARGGSGRLVKEARRLRDVLGASVAA</sequence>
<comment type="caution">
    <text evidence="1">The sequence shown here is derived from an EMBL/GenBank/DDBJ whole genome shotgun (WGS) entry which is preliminary data.</text>
</comment>
<evidence type="ECO:0000313" key="2">
    <source>
        <dbReference type="Proteomes" id="UP001607069"/>
    </source>
</evidence>
<dbReference type="RefSeq" id="WP_279950151.1">
    <property type="nucleotide sequence ID" value="NZ_BAABEN010000019.1"/>
</dbReference>
<protein>
    <submittedName>
        <fullName evidence="1">DUF6493 family protein</fullName>
    </submittedName>
</protein>
<reference evidence="1 2" key="1">
    <citation type="submission" date="2024-10" db="EMBL/GenBank/DDBJ databases">
        <authorList>
            <person name="Cho J.-C."/>
        </authorList>
    </citation>
    <scope>NUCLEOTIDE SEQUENCE [LARGE SCALE GENOMIC DNA]</scope>
    <source>
        <strain evidence="1 2">KCTC29696</strain>
    </source>
</reference>
<keyword evidence="2" id="KW-1185">Reference proteome</keyword>
<organism evidence="1 2">
    <name type="scientific">Streptomyces chitinivorans</name>
    <dbReference type="NCBI Taxonomy" id="1257027"/>
    <lineage>
        <taxon>Bacteria</taxon>
        <taxon>Bacillati</taxon>
        <taxon>Actinomycetota</taxon>
        <taxon>Actinomycetes</taxon>
        <taxon>Kitasatosporales</taxon>
        <taxon>Streptomycetaceae</taxon>
        <taxon>Streptomyces</taxon>
    </lineage>
</organism>